<dbReference type="InterPro" id="IPR036397">
    <property type="entry name" value="RNaseH_sf"/>
</dbReference>
<protein>
    <recommendedName>
        <fullName evidence="3">Integrase catalytic domain-containing protein</fullName>
    </recommendedName>
</protein>
<reference evidence="4 5" key="1">
    <citation type="journal article" date="2021" name="bioRxiv">
        <title>The Gossypium anomalum genome as a resource for cotton improvement and evolutionary analysis of hybrid incompatibility.</title>
        <authorList>
            <person name="Grover C.E."/>
            <person name="Yuan D."/>
            <person name="Arick M.A."/>
            <person name="Miller E.R."/>
            <person name="Hu G."/>
            <person name="Peterson D.G."/>
            <person name="Wendel J.F."/>
            <person name="Udall J.A."/>
        </authorList>
    </citation>
    <scope>NUCLEOTIDE SEQUENCE [LARGE SCALE GENOMIC DNA]</scope>
    <source>
        <strain evidence="4">JFW-Udall</strain>
        <tissue evidence="4">Leaf</tissue>
    </source>
</reference>
<evidence type="ECO:0000313" key="4">
    <source>
        <dbReference type="EMBL" id="KAG8478707.1"/>
    </source>
</evidence>
<dbReference type="GO" id="GO:0016787">
    <property type="term" value="F:hydrolase activity"/>
    <property type="evidence" value="ECO:0007669"/>
    <property type="project" value="UniProtKB-KW"/>
</dbReference>
<keyword evidence="2" id="KW-0378">Hydrolase</keyword>
<dbReference type="OrthoDB" id="1002047at2759"/>
<dbReference type="GO" id="GO:0046872">
    <property type="term" value="F:metal ion binding"/>
    <property type="evidence" value="ECO:0007669"/>
    <property type="project" value="UniProtKB-KW"/>
</dbReference>
<evidence type="ECO:0000256" key="2">
    <source>
        <dbReference type="ARBA" id="ARBA00022801"/>
    </source>
</evidence>
<evidence type="ECO:0000313" key="5">
    <source>
        <dbReference type="Proteomes" id="UP000701853"/>
    </source>
</evidence>
<dbReference type="SUPFAM" id="SSF53098">
    <property type="entry name" value="Ribonuclease H-like"/>
    <property type="match status" value="1"/>
</dbReference>
<sequence length="842" mass="94519">MEFDLKVACLKHDLHSIKRGDLSIARYLAQIKQLCDLLLASGHTLSDKEQVHVVLAGFSIEFESVITMATFSSVLLSMKRLVEILLECKNCQRRFVVETLIHANPVQKSSKDPDLGSPRSFRPPSAWCYYRYDRSSNNAQVSSLPRPSFDDVASFSYSATATRNPRARCFQGSNHDAAVGPFVQGPLMECVGIPQIPNVSGFEYLNGNGFEASVGSNFCVNTINTEEPYIPKLMKNNNNTLWYPELKAIHHVCKEASSLNISTPYPGKISLLMRDCTHAKIEYVGNSTLATENKLLHLSNVLDVPNIRKNLLSGHTHEGLYRFSPVVNRVTPSVTMSTLSTELGLNQSEATMFDLWHRRLSHPSSNVRKSQAITCFLQFQQMVKIQFGKNVKQVQSDWGGEYRSFTSILSQQGIVHRATCLYTSEQNGVVERKHQHIVEAGLTFLAQANLPMHFWGYAFTFVVHLINCLSTPILQGQFPFSIFLSPYTNNAMNSLEHDNIVSSSTPVPAIAESLPTPILSTIVAEPSSPDHESHTIDKALATLEWKKATQDEFDALIRNSTWTLVPLPPDKKAIGCKWLFKIKKSLDGTLASRKGRTIHSIVVPKRQSIRHVDVNNAFLNALYGLHKALRALFDKLKSYLVSIGFVGSKSNASLFICITDKTCVYVLVYIDDIIITRDFHQDTNMFVQRLNSESSLKDIGELHYFLGVEVTRLADGSLHLSQFKYILVLLDCCHMMHAKDVHTPMLSSSYLSKTLGNLVDDPSEYRSLARALQYVVLTRLDIVYAVNRICQFMHNSTDIHPSSGSQVNLSLFEWYSGLWFTSKAFGSLVVNWISRCELGVRF</sequence>
<dbReference type="PANTHER" id="PTHR42648">
    <property type="entry name" value="TRANSPOSASE, PUTATIVE-RELATED"/>
    <property type="match status" value="1"/>
</dbReference>
<evidence type="ECO:0000259" key="3">
    <source>
        <dbReference type="PROSITE" id="PS50994"/>
    </source>
</evidence>
<dbReference type="InterPro" id="IPR012337">
    <property type="entry name" value="RNaseH-like_sf"/>
</dbReference>
<keyword evidence="1" id="KW-0479">Metal-binding</keyword>
<dbReference type="EMBL" id="JAHUZN010000011">
    <property type="protein sequence ID" value="KAG8478707.1"/>
    <property type="molecule type" value="Genomic_DNA"/>
</dbReference>
<keyword evidence="5" id="KW-1185">Reference proteome</keyword>
<dbReference type="Gene3D" id="3.30.420.10">
    <property type="entry name" value="Ribonuclease H-like superfamily/Ribonuclease H"/>
    <property type="match status" value="1"/>
</dbReference>
<dbReference type="GO" id="GO:0003676">
    <property type="term" value="F:nucleic acid binding"/>
    <property type="evidence" value="ECO:0007669"/>
    <property type="project" value="InterPro"/>
</dbReference>
<dbReference type="GO" id="GO:0015074">
    <property type="term" value="P:DNA integration"/>
    <property type="evidence" value="ECO:0007669"/>
    <property type="project" value="InterPro"/>
</dbReference>
<dbReference type="InterPro" id="IPR013103">
    <property type="entry name" value="RVT_2"/>
</dbReference>
<feature type="domain" description="Integrase catalytic" evidence="3">
    <location>
        <begin position="321"/>
        <end position="487"/>
    </location>
</feature>
<gene>
    <name evidence="4" type="ORF">CXB51_028586</name>
</gene>
<dbReference type="Proteomes" id="UP000701853">
    <property type="component" value="Chromosome 11"/>
</dbReference>
<dbReference type="AlphaFoldDB" id="A0A8J5YCQ3"/>
<organism evidence="4 5">
    <name type="scientific">Gossypium anomalum</name>
    <dbReference type="NCBI Taxonomy" id="47600"/>
    <lineage>
        <taxon>Eukaryota</taxon>
        <taxon>Viridiplantae</taxon>
        <taxon>Streptophyta</taxon>
        <taxon>Embryophyta</taxon>
        <taxon>Tracheophyta</taxon>
        <taxon>Spermatophyta</taxon>
        <taxon>Magnoliopsida</taxon>
        <taxon>eudicotyledons</taxon>
        <taxon>Gunneridae</taxon>
        <taxon>Pentapetalae</taxon>
        <taxon>rosids</taxon>
        <taxon>malvids</taxon>
        <taxon>Malvales</taxon>
        <taxon>Malvaceae</taxon>
        <taxon>Malvoideae</taxon>
        <taxon>Gossypium</taxon>
    </lineage>
</organism>
<dbReference type="InterPro" id="IPR001584">
    <property type="entry name" value="Integrase_cat-core"/>
</dbReference>
<dbReference type="Pfam" id="PF07727">
    <property type="entry name" value="RVT_2"/>
    <property type="match status" value="1"/>
</dbReference>
<evidence type="ECO:0000256" key="1">
    <source>
        <dbReference type="ARBA" id="ARBA00022723"/>
    </source>
</evidence>
<dbReference type="InterPro" id="IPR039537">
    <property type="entry name" value="Retrotran_Ty1/copia-like"/>
</dbReference>
<dbReference type="PANTHER" id="PTHR42648:SF26">
    <property type="entry name" value="INTEGRASE CATALYTIC DOMAIN-CONTAINING PROTEIN"/>
    <property type="match status" value="1"/>
</dbReference>
<accession>A0A8J5YCQ3</accession>
<comment type="caution">
    <text evidence="4">The sequence shown here is derived from an EMBL/GenBank/DDBJ whole genome shotgun (WGS) entry which is preliminary data.</text>
</comment>
<name>A0A8J5YCQ3_9ROSI</name>
<proteinExistence type="predicted"/>
<dbReference type="PROSITE" id="PS50994">
    <property type="entry name" value="INTEGRASE"/>
    <property type="match status" value="1"/>
</dbReference>